<keyword evidence="1" id="KW-1133">Transmembrane helix</keyword>
<protein>
    <submittedName>
        <fullName evidence="2">Uncharacterized protein</fullName>
    </submittedName>
</protein>
<name>A0A3Q8SEU8_9BACL</name>
<dbReference type="InterPro" id="IPR027417">
    <property type="entry name" value="P-loop_NTPase"/>
</dbReference>
<accession>A0A3Q8SEU8</accession>
<keyword evidence="1" id="KW-0812">Transmembrane</keyword>
<evidence type="ECO:0000256" key="1">
    <source>
        <dbReference type="SAM" id="Phobius"/>
    </source>
</evidence>
<keyword evidence="3" id="KW-1185">Reference proteome</keyword>
<dbReference type="KEGG" id="plen:EIM92_15230"/>
<evidence type="ECO:0000313" key="3">
    <source>
        <dbReference type="Proteomes" id="UP000273145"/>
    </source>
</evidence>
<proteinExistence type="predicted"/>
<evidence type="ECO:0000313" key="2">
    <source>
        <dbReference type="EMBL" id="AZK49067.1"/>
    </source>
</evidence>
<dbReference type="EMBL" id="CP034248">
    <property type="protein sequence ID" value="AZK49067.1"/>
    <property type="molecule type" value="Genomic_DNA"/>
</dbReference>
<dbReference type="AlphaFoldDB" id="A0A3Q8SEU8"/>
<reference evidence="2 3" key="1">
    <citation type="submission" date="2018-11" db="EMBL/GenBank/DDBJ databases">
        <title>Genome sequencing of Paenibacillus lentus DSM25539(T).</title>
        <authorList>
            <person name="Kook J.-K."/>
            <person name="Park S.-N."/>
            <person name="Lim Y.K."/>
        </authorList>
    </citation>
    <scope>NUCLEOTIDE SEQUENCE [LARGE SCALE GENOMIC DNA]</scope>
    <source>
        <strain evidence="2 3">DSM 25539</strain>
    </source>
</reference>
<gene>
    <name evidence="2" type="ORF">EIM92_15230</name>
</gene>
<dbReference type="Proteomes" id="UP000273145">
    <property type="component" value="Chromosome"/>
</dbReference>
<dbReference type="Gene3D" id="3.40.50.300">
    <property type="entry name" value="P-loop containing nucleotide triphosphate hydrolases"/>
    <property type="match status" value="1"/>
</dbReference>
<dbReference type="Pfam" id="PF07931">
    <property type="entry name" value="CPT"/>
    <property type="match status" value="1"/>
</dbReference>
<organism evidence="2 3">
    <name type="scientific">Paenibacillus lentus</name>
    <dbReference type="NCBI Taxonomy" id="1338368"/>
    <lineage>
        <taxon>Bacteria</taxon>
        <taxon>Bacillati</taxon>
        <taxon>Bacillota</taxon>
        <taxon>Bacilli</taxon>
        <taxon>Bacillales</taxon>
        <taxon>Paenibacillaceae</taxon>
        <taxon>Paenibacillus</taxon>
    </lineage>
</organism>
<sequence>MVDHVLHNKDTIIDYLAILNNYPVFFVAVHCPLTELERREQARGDRQIGLAKNN</sequence>
<dbReference type="OrthoDB" id="9811101at2"/>
<keyword evidence="1" id="KW-0472">Membrane</keyword>
<feature type="transmembrane region" description="Helical" evidence="1">
    <location>
        <begin position="12"/>
        <end position="33"/>
    </location>
</feature>